<dbReference type="AlphaFoldDB" id="A0A0A9GQV5"/>
<name>A0A0A9GQV5_ARUDO</name>
<feature type="compositionally biased region" description="Basic and acidic residues" evidence="1">
    <location>
        <begin position="1"/>
        <end position="17"/>
    </location>
</feature>
<evidence type="ECO:0000313" key="2">
    <source>
        <dbReference type="EMBL" id="JAE23048.1"/>
    </source>
</evidence>
<feature type="region of interest" description="Disordered" evidence="1">
    <location>
        <begin position="1"/>
        <end position="41"/>
    </location>
</feature>
<evidence type="ECO:0000256" key="1">
    <source>
        <dbReference type="SAM" id="MobiDB-lite"/>
    </source>
</evidence>
<reference evidence="2" key="2">
    <citation type="journal article" date="2015" name="Data Brief">
        <title>Shoot transcriptome of the giant reed, Arundo donax.</title>
        <authorList>
            <person name="Barrero R.A."/>
            <person name="Guerrero F.D."/>
            <person name="Moolhuijzen P."/>
            <person name="Goolsby J.A."/>
            <person name="Tidwell J."/>
            <person name="Bellgard S.E."/>
            <person name="Bellgard M.I."/>
        </authorList>
    </citation>
    <scope>NUCLEOTIDE SEQUENCE</scope>
    <source>
        <tissue evidence="2">Shoot tissue taken approximately 20 cm above the soil surface</tissue>
    </source>
</reference>
<organism evidence="2">
    <name type="scientific">Arundo donax</name>
    <name type="common">Giant reed</name>
    <name type="synonym">Donax arundinaceus</name>
    <dbReference type="NCBI Taxonomy" id="35708"/>
    <lineage>
        <taxon>Eukaryota</taxon>
        <taxon>Viridiplantae</taxon>
        <taxon>Streptophyta</taxon>
        <taxon>Embryophyta</taxon>
        <taxon>Tracheophyta</taxon>
        <taxon>Spermatophyta</taxon>
        <taxon>Magnoliopsida</taxon>
        <taxon>Liliopsida</taxon>
        <taxon>Poales</taxon>
        <taxon>Poaceae</taxon>
        <taxon>PACMAD clade</taxon>
        <taxon>Arundinoideae</taxon>
        <taxon>Arundineae</taxon>
        <taxon>Arundo</taxon>
    </lineage>
</organism>
<accession>A0A0A9GQV5</accession>
<proteinExistence type="predicted"/>
<dbReference type="EMBL" id="GBRH01174848">
    <property type="protein sequence ID" value="JAE23048.1"/>
    <property type="molecule type" value="Transcribed_RNA"/>
</dbReference>
<sequence length="41" mass="4946">MQRREREREREREDPAGRRRKPSAFNSEAYLTRHQGGSTPF</sequence>
<reference evidence="2" key="1">
    <citation type="submission" date="2014-09" db="EMBL/GenBank/DDBJ databases">
        <authorList>
            <person name="Magalhaes I.L.F."/>
            <person name="Oliveira U."/>
            <person name="Santos F.R."/>
            <person name="Vidigal T.H.D.A."/>
            <person name="Brescovit A.D."/>
            <person name="Santos A.J."/>
        </authorList>
    </citation>
    <scope>NUCLEOTIDE SEQUENCE</scope>
    <source>
        <tissue evidence="2">Shoot tissue taken approximately 20 cm above the soil surface</tissue>
    </source>
</reference>
<protein>
    <submittedName>
        <fullName evidence="2">Uncharacterized protein</fullName>
    </submittedName>
</protein>